<dbReference type="PROSITE" id="PS50005">
    <property type="entry name" value="TPR"/>
    <property type="match status" value="1"/>
</dbReference>
<evidence type="ECO:0000313" key="3">
    <source>
        <dbReference type="Proteomes" id="UP000610846"/>
    </source>
</evidence>
<comment type="caution">
    <text evidence="2">The sequence shown here is derived from an EMBL/GenBank/DDBJ whole genome shotgun (WGS) entry which is preliminary data.</text>
</comment>
<dbReference type="Gene3D" id="3.90.550.10">
    <property type="entry name" value="Spore Coat Polysaccharide Biosynthesis Protein SpsA, Chain A"/>
    <property type="match status" value="1"/>
</dbReference>
<dbReference type="InterPro" id="IPR002495">
    <property type="entry name" value="Glyco_trans_8"/>
</dbReference>
<proteinExistence type="predicted"/>
<dbReference type="AlphaFoldDB" id="A0A927G7N7"/>
<dbReference type="SUPFAM" id="SSF53448">
    <property type="entry name" value="Nucleotide-diphospho-sugar transferases"/>
    <property type="match status" value="1"/>
</dbReference>
<name>A0A927G7N7_9MICO</name>
<protein>
    <recommendedName>
        <fullName evidence="4">Glycosyl transferase</fullName>
    </recommendedName>
</protein>
<dbReference type="CDD" id="cd02537">
    <property type="entry name" value="GT8_Glycogenin"/>
    <property type="match status" value="1"/>
</dbReference>
<dbReference type="InterPro" id="IPR050587">
    <property type="entry name" value="GNT1/Glycosyltrans_8"/>
</dbReference>
<dbReference type="EMBL" id="JACYHB010000002">
    <property type="protein sequence ID" value="MBD8078064.1"/>
    <property type="molecule type" value="Genomic_DNA"/>
</dbReference>
<dbReference type="SUPFAM" id="SSF48452">
    <property type="entry name" value="TPR-like"/>
    <property type="match status" value="1"/>
</dbReference>
<gene>
    <name evidence="2" type="ORF">IF651_03200</name>
</gene>
<accession>A0A927G7N7</accession>
<sequence>MRSVPHGREPGDREIADLAGLVERPLLVVGNGPSAAMPRYDVLPADAVVFRMNWFFLESQYHLGRHVDAWFSAVPHADMERRLAEEIRTGRYEVDRLANPVRVSSARVGERNGNPFLGLGLTELDSWAVVAQHPRLARHFMSRPGLPTTGLQALAFGLAVGFRDIHLAGIDLYESKDARYGFTVPEEVQATLREKDLRPGYEDAHSVSTDLAFLRACLTEFPDARITTHCASETLELYLPGPAPLAEGRAMSPETVPLLGRAKDRVVPAGTDADGTVRLEVREVPTADPWAEVEGRRCAYVTVVSGDYHHGARALANSLRTVSDVPLVALCTPDANTTALLASGIHVVDVPPIVNPHTARGTARAGSAAAKVQDRFAATYTKLHVFRLDAWDRLVYLDADTVVLGPVDELFAGDDFAAVPDAGLDLPRGDVFNSGVFAFTPSREVFARMEAVLRTGGSYDGGDQGFLNAFLPSWRALPLEFNTTKRIFAHHAPLFDAEDVRVLHHVGAKPWQPGARGGAYDELDAAWLEHLRPWELRELVQDLRDAAAAGAGGLRAPGADGLGTPHRRAKELASDGRWDEVERVLTTAWATRGATVGEHRQLARAYRHLGRYDESLDQLRRARVLDPRSPQIAKEERNAVLRARYARSGVLPRVMRTLPVGRSIDEAIR</sequence>
<evidence type="ECO:0000313" key="2">
    <source>
        <dbReference type="EMBL" id="MBD8078064.1"/>
    </source>
</evidence>
<organism evidence="2 3">
    <name type="scientific">Cellulosimicrobium arenosum</name>
    <dbReference type="NCBI Taxonomy" id="2708133"/>
    <lineage>
        <taxon>Bacteria</taxon>
        <taxon>Bacillati</taxon>
        <taxon>Actinomycetota</taxon>
        <taxon>Actinomycetes</taxon>
        <taxon>Micrococcales</taxon>
        <taxon>Promicromonosporaceae</taxon>
        <taxon>Cellulosimicrobium</taxon>
    </lineage>
</organism>
<dbReference type="Proteomes" id="UP000610846">
    <property type="component" value="Unassembled WGS sequence"/>
</dbReference>
<evidence type="ECO:0000256" key="1">
    <source>
        <dbReference type="PROSITE-ProRule" id="PRU00339"/>
    </source>
</evidence>
<dbReference type="GO" id="GO:0016757">
    <property type="term" value="F:glycosyltransferase activity"/>
    <property type="evidence" value="ECO:0007669"/>
    <property type="project" value="InterPro"/>
</dbReference>
<dbReference type="InterPro" id="IPR011990">
    <property type="entry name" value="TPR-like_helical_dom_sf"/>
</dbReference>
<dbReference type="Gene3D" id="3.90.1480.10">
    <property type="entry name" value="Alpha-2,3-sialyltransferase"/>
    <property type="match status" value="1"/>
</dbReference>
<keyword evidence="3" id="KW-1185">Reference proteome</keyword>
<dbReference type="InterPro" id="IPR036715">
    <property type="entry name" value="A-2_3-sialylTrfase_sf"/>
</dbReference>
<dbReference type="Pfam" id="PF01501">
    <property type="entry name" value="Glyco_transf_8"/>
    <property type="match status" value="1"/>
</dbReference>
<reference evidence="2" key="2">
    <citation type="submission" date="2020-09" db="EMBL/GenBank/DDBJ databases">
        <authorList>
            <person name="Yu Y."/>
        </authorList>
    </citation>
    <scope>NUCLEOTIDE SEQUENCE</scope>
    <source>
        <strain evidence="2">KCTC 49039</strain>
    </source>
</reference>
<dbReference type="InterPro" id="IPR019734">
    <property type="entry name" value="TPR_rpt"/>
</dbReference>
<keyword evidence="1" id="KW-0802">TPR repeat</keyword>
<evidence type="ECO:0008006" key="4">
    <source>
        <dbReference type="Google" id="ProtNLM"/>
    </source>
</evidence>
<reference evidence="2" key="1">
    <citation type="journal article" date="2018" name="Curr. Microbiol.">
        <title>Cellulosimicrobium arenosum sp. nov., Isolated from Marine Sediment Sand.</title>
        <authorList>
            <person name="Oh M."/>
            <person name="Kim J.H."/>
            <person name="Yoon J.H."/>
            <person name="Schumann P."/>
            <person name="Kim W."/>
        </authorList>
    </citation>
    <scope>NUCLEOTIDE SEQUENCE</scope>
    <source>
        <strain evidence="2">KCTC 49039</strain>
    </source>
</reference>
<dbReference type="SUPFAM" id="SSF102414">
    <property type="entry name" value="Alpha-2,3/8-sialyltransferase CstII"/>
    <property type="match status" value="1"/>
</dbReference>
<feature type="repeat" description="TPR" evidence="1">
    <location>
        <begin position="596"/>
        <end position="629"/>
    </location>
</feature>
<dbReference type="Gene3D" id="1.25.40.10">
    <property type="entry name" value="Tetratricopeptide repeat domain"/>
    <property type="match status" value="1"/>
</dbReference>
<dbReference type="PANTHER" id="PTHR11183">
    <property type="entry name" value="GLYCOGENIN SUBFAMILY MEMBER"/>
    <property type="match status" value="1"/>
</dbReference>
<dbReference type="InterPro" id="IPR029044">
    <property type="entry name" value="Nucleotide-diphossugar_trans"/>
</dbReference>